<dbReference type="SMR" id="A0A6J1FLR6"/>
<feature type="region of interest" description="Disordered" evidence="2">
    <location>
        <begin position="633"/>
        <end position="722"/>
    </location>
</feature>
<feature type="compositionally biased region" description="Polar residues" evidence="2">
    <location>
        <begin position="257"/>
        <end position="267"/>
    </location>
</feature>
<organism evidence="3 4">
    <name type="scientific">Cucurbita moschata</name>
    <name type="common">Winter crookneck squash</name>
    <name type="synonym">Cucurbita pepo var. moschata</name>
    <dbReference type="NCBI Taxonomy" id="3662"/>
    <lineage>
        <taxon>Eukaryota</taxon>
        <taxon>Viridiplantae</taxon>
        <taxon>Streptophyta</taxon>
        <taxon>Embryophyta</taxon>
        <taxon>Tracheophyta</taxon>
        <taxon>Spermatophyta</taxon>
        <taxon>Magnoliopsida</taxon>
        <taxon>eudicotyledons</taxon>
        <taxon>Gunneridae</taxon>
        <taxon>Pentapetalae</taxon>
        <taxon>rosids</taxon>
        <taxon>fabids</taxon>
        <taxon>Cucurbitales</taxon>
        <taxon>Cucurbitaceae</taxon>
        <taxon>Cucurbiteae</taxon>
        <taxon>Cucurbita</taxon>
    </lineage>
</organism>
<dbReference type="Proteomes" id="UP000504609">
    <property type="component" value="Unplaced"/>
</dbReference>
<name>A0A6J1FLR6_CUCMO</name>
<feature type="region of interest" description="Disordered" evidence="2">
    <location>
        <begin position="530"/>
        <end position="567"/>
    </location>
</feature>
<protein>
    <submittedName>
        <fullName evidence="4">Uncharacterized protein LOC111446963</fullName>
    </submittedName>
</protein>
<proteinExistence type="predicted"/>
<evidence type="ECO:0000256" key="2">
    <source>
        <dbReference type="SAM" id="MobiDB-lite"/>
    </source>
</evidence>
<feature type="compositionally biased region" description="Basic and acidic residues" evidence="2">
    <location>
        <begin position="633"/>
        <end position="651"/>
    </location>
</feature>
<dbReference type="GeneID" id="111446963"/>
<accession>A0A6J1FLR6</accession>
<feature type="compositionally biased region" description="Basic and acidic residues" evidence="2">
    <location>
        <begin position="420"/>
        <end position="431"/>
    </location>
</feature>
<feature type="compositionally biased region" description="Polar residues" evidence="2">
    <location>
        <begin position="51"/>
        <end position="67"/>
    </location>
</feature>
<dbReference type="RefSeq" id="XP_022941676.1">
    <property type="nucleotide sequence ID" value="XM_023085908.1"/>
</dbReference>
<reference evidence="4" key="1">
    <citation type="submission" date="2025-08" db="UniProtKB">
        <authorList>
            <consortium name="RefSeq"/>
        </authorList>
    </citation>
    <scope>IDENTIFICATION</scope>
    <source>
        <tissue evidence="4">Young leaves</tissue>
    </source>
</reference>
<dbReference type="PANTHER" id="PTHR36325:SF1">
    <property type="entry name" value="MYOSIN-2 HEAVY CHAIN-LIKE PROTEIN"/>
    <property type="match status" value="1"/>
</dbReference>
<evidence type="ECO:0000313" key="3">
    <source>
        <dbReference type="Proteomes" id="UP000504609"/>
    </source>
</evidence>
<feature type="region of interest" description="Disordered" evidence="2">
    <location>
        <begin position="420"/>
        <end position="439"/>
    </location>
</feature>
<dbReference type="AlphaFoldDB" id="A0A6J1FLR6"/>
<keyword evidence="1" id="KW-0175">Coiled coil</keyword>
<dbReference type="PANTHER" id="PTHR36325">
    <property type="entry name" value="MYOSIN-2 HEAVY CHAIN-LIKE PROTEIN"/>
    <property type="match status" value="1"/>
</dbReference>
<keyword evidence="3" id="KW-1185">Reference proteome</keyword>
<evidence type="ECO:0000256" key="1">
    <source>
        <dbReference type="SAM" id="Coils"/>
    </source>
</evidence>
<feature type="region of interest" description="Disordered" evidence="2">
    <location>
        <begin position="19"/>
        <end position="78"/>
    </location>
</feature>
<evidence type="ECO:0000313" key="4">
    <source>
        <dbReference type="RefSeq" id="XP_022941676.1"/>
    </source>
</evidence>
<feature type="coiled-coil region" evidence="1">
    <location>
        <begin position="152"/>
        <end position="180"/>
    </location>
</feature>
<feature type="compositionally biased region" description="Basic and acidic residues" evidence="2">
    <location>
        <begin position="530"/>
        <end position="546"/>
    </location>
</feature>
<dbReference type="KEGG" id="cmos:111446963"/>
<feature type="compositionally biased region" description="Basic and acidic residues" evidence="2">
    <location>
        <begin position="686"/>
        <end position="703"/>
    </location>
</feature>
<gene>
    <name evidence="4" type="primary">LOC111446963</name>
</gene>
<feature type="compositionally biased region" description="Polar residues" evidence="2">
    <location>
        <begin position="676"/>
        <end position="685"/>
    </location>
</feature>
<feature type="region of interest" description="Disordered" evidence="2">
    <location>
        <begin position="257"/>
        <end position="289"/>
    </location>
</feature>
<sequence>MDSACSNLDSVSASEDRGNNFIAIDSESKKDDSGETVSASSKSGRSKFLKETNQSTMHGLNKFTSQIKKPPHRKVSPINWFPRKKVDSYLKRKIKMLQEVDGLNLTLDETLGDSNPHYSRVLKEKMAAREAAHKALEARKAALVETSWCRILQAARIQCKEALEQMYRAEKTAAEAFEAAAAMGVIMFDTPNCPQKTYNMETSSSSGAGSTTHTITASFETEFEVDKEVAAAVKTALVRLANCSLKEDDFRELLRKISQNPDSDNNVDSSELSSECESENDLDLDKAPRKDDLISSHNLDLHLKHKTFEKETKIEDLMYERLRRLKEDELSSLATIVATCGLNAALTEVESGKLHDAGSSAVQSSVSALNLPWRTPSAGSGNYFNNLHNGRKQAESELPSLDKFLVKHVTKLEREVLEAKNSRKNEEKELTSENSETTMEGKIDLDTSQNLQKLSSVHDKKVVPNLEIILTKPPSELEKEVKETNCRGGEELKIHSNKLQARRKEVVSAVPSLDKYLVKHVSRLEKEVQEAKNRRKVERSEENRDIDTEEKENVSMPKSSLKMGREREDSLDKILVKPVQRLEREKMLAVLAESNHDQQRHNKKQVVNHRTPDCRSLDQILVKHVSRLEKEKMKCKPENLKRSEKSKHTEMNGEGGGGLGDILVKHKSRLEREKTMSSMSSSQEPENQKRNFLSRREARERDLQSAWGGLSLGDSMRPPHLSKLERDKAAWIKAEEEERKQVLNQV</sequence>